<dbReference type="EMBL" id="CAJRAU010000001">
    <property type="protein sequence ID" value="CAG5067949.1"/>
    <property type="molecule type" value="Genomic_DNA"/>
</dbReference>
<evidence type="ECO:0000313" key="2">
    <source>
        <dbReference type="Proteomes" id="UP000679725"/>
    </source>
</evidence>
<keyword evidence="2" id="KW-1185">Reference proteome</keyword>
<reference evidence="1 2" key="1">
    <citation type="submission" date="2021-04" db="EMBL/GenBank/DDBJ databases">
        <authorList>
            <person name="Rodrigo-Torres L."/>
            <person name="Arahal R. D."/>
            <person name="Lucena T."/>
        </authorList>
    </citation>
    <scope>NUCLEOTIDE SEQUENCE [LARGE SCALE GENOMIC DNA]</scope>
    <source>
        <strain evidence="1 2">CECT 9623</strain>
    </source>
</reference>
<gene>
    <name evidence="1" type="ORF">DYBT9623_00677</name>
</gene>
<dbReference type="Proteomes" id="UP000679725">
    <property type="component" value="Unassembled WGS sequence"/>
</dbReference>
<protein>
    <submittedName>
        <fullName evidence="1">Uncharacterized protein</fullName>
    </submittedName>
</protein>
<comment type="caution">
    <text evidence="1">The sequence shown here is derived from an EMBL/GenBank/DDBJ whole genome shotgun (WGS) entry which is preliminary data.</text>
</comment>
<sequence>MQKQEFKGATYQEITNAIRNRNQSGSIEDLIRFIDRTVKPLVPPIDAKL</sequence>
<organism evidence="1 2">
    <name type="scientific">Dyadobacter linearis</name>
    <dbReference type="NCBI Taxonomy" id="2823330"/>
    <lineage>
        <taxon>Bacteria</taxon>
        <taxon>Pseudomonadati</taxon>
        <taxon>Bacteroidota</taxon>
        <taxon>Cytophagia</taxon>
        <taxon>Cytophagales</taxon>
        <taxon>Spirosomataceae</taxon>
        <taxon>Dyadobacter</taxon>
    </lineage>
</organism>
<evidence type="ECO:0000313" key="1">
    <source>
        <dbReference type="EMBL" id="CAG5067949.1"/>
    </source>
</evidence>
<accession>A0ABM8UKF7</accession>
<proteinExistence type="predicted"/>
<name>A0ABM8UKF7_9BACT</name>